<dbReference type="InterPro" id="IPR039697">
    <property type="entry name" value="Alcohol_dehydrogenase_Fe"/>
</dbReference>
<feature type="domain" description="Fe-containing alcohol dehydrogenase-like C-terminal" evidence="4">
    <location>
        <begin position="182"/>
        <end position="298"/>
    </location>
</feature>
<evidence type="ECO:0000256" key="1">
    <source>
        <dbReference type="ARBA" id="ARBA00007358"/>
    </source>
</evidence>
<dbReference type="Gene3D" id="1.20.1090.10">
    <property type="entry name" value="Dehydroquinate synthase-like - alpha domain"/>
    <property type="match status" value="1"/>
</dbReference>
<dbReference type="Pfam" id="PF25137">
    <property type="entry name" value="ADH_Fe_C"/>
    <property type="match status" value="1"/>
</dbReference>
<dbReference type="EMBL" id="VJVV01000004">
    <property type="protein sequence ID" value="TRO82368.1"/>
    <property type="molecule type" value="Genomic_DNA"/>
</dbReference>
<keyword evidence="6" id="KW-1185">Reference proteome</keyword>
<dbReference type="Proteomes" id="UP000317155">
    <property type="component" value="Unassembled WGS sequence"/>
</dbReference>
<dbReference type="Pfam" id="PF00465">
    <property type="entry name" value="Fe-ADH"/>
    <property type="match status" value="1"/>
</dbReference>
<comment type="caution">
    <text evidence="5">The sequence shown here is derived from an EMBL/GenBank/DDBJ whole genome shotgun (WGS) entry which is preliminary data.</text>
</comment>
<dbReference type="SUPFAM" id="SSF56796">
    <property type="entry name" value="Dehydroquinate synthase-like"/>
    <property type="match status" value="1"/>
</dbReference>
<dbReference type="InterPro" id="IPR001670">
    <property type="entry name" value="ADH_Fe/GldA"/>
</dbReference>
<dbReference type="OrthoDB" id="9778433at2"/>
<dbReference type="CDD" id="cd08551">
    <property type="entry name" value="Fe-ADH"/>
    <property type="match status" value="1"/>
</dbReference>
<feature type="domain" description="Alcohol dehydrogenase iron-type/glycerol dehydrogenase GldA" evidence="3">
    <location>
        <begin position="8"/>
        <end position="169"/>
    </location>
</feature>
<reference evidence="5 6" key="1">
    <citation type="submission" date="2019-07" db="EMBL/GenBank/DDBJ databases">
        <title>Insights of Desulfuromonas acetexigens electromicrobiology.</title>
        <authorList>
            <person name="Katuri K."/>
            <person name="Sapireddy V."/>
            <person name="Shaw D.R."/>
            <person name="Saikaly P."/>
        </authorList>
    </citation>
    <scope>NUCLEOTIDE SEQUENCE [LARGE SCALE GENOMIC DNA]</scope>
    <source>
        <strain evidence="5 6">2873</strain>
    </source>
</reference>
<sequence length="375" mass="40162">MSIRLHIPTSIHFGIGAIDELDPYNGLILLVVSPSLPERLKLALEARLKCAGNEVLLFKKPVGEPISADINQCYSTLPKNVSAVIGIGGGSVLDFAKALALLSGSGGSILDYEFGHRQIEQALPLYLAPTTCGSGSEVTPYAVINNSNTGRKFTIGHPKLQPTQAAIDPFLLKTLPGQARLVTALDAFIHCLEAILTRADARLVEPFAESGMEIGWRVLKHAATDHPTNELLEDLARLSLFGGLSIAHSRTGLIHTLSVALAPFCHTPHGLLNAKLLPFALKHNLTGYNGKLAEIVSRCSGLPIKDDIDACQCLEDWVVGLIGFSSCELAATIHSHEAAVLERLLQDRGLPGVSHGPIDEESLTRLVWRIADAQG</sequence>
<dbReference type="GO" id="GO:0046872">
    <property type="term" value="F:metal ion binding"/>
    <property type="evidence" value="ECO:0007669"/>
    <property type="project" value="InterPro"/>
</dbReference>
<evidence type="ECO:0000259" key="4">
    <source>
        <dbReference type="Pfam" id="PF25137"/>
    </source>
</evidence>
<organism evidence="5 6">
    <name type="scientific">Trichloromonas acetexigens</name>
    <dbReference type="NCBI Taxonomy" id="38815"/>
    <lineage>
        <taxon>Bacteria</taxon>
        <taxon>Pseudomonadati</taxon>
        <taxon>Thermodesulfobacteriota</taxon>
        <taxon>Desulfuromonadia</taxon>
        <taxon>Desulfuromonadales</taxon>
        <taxon>Trichloromonadaceae</taxon>
        <taxon>Trichloromonas</taxon>
    </lineage>
</organism>
<dbReference type="AlphaFoldDB" id="A0A550JGN0"/>
<protein>
    <submittedName>
        <fullName evidence="5">Iron-containing alcohol dehydrogenase</fullName>
    </submittedName>
</protein>
<evidence type="ECO:0000313" key="5">
    <source>
        <dbReference type="EMBL" id="TRO82368.1"/>
    </source>
</evidence>
<keyword evidence="2" id="KW-0560">Oxidoreductase</keyword>
<name>A0A550JGN0_9BACT</name>
<dbReference type="Gene3D" id="3.40.50.1970">
    <property type="match status" value="1"/>
</dbReference>
<evidence type="ECO:0000313" key="6">
    <source>
        <dbReference type="Proteomes" id="UP000317155"/>
    </source>
</evidence>
<accession>A0A550JGN0</accession>
<proteinExistence type="inferred from homology"/>
<evidence type="ECO:0000259" key="3">
    <source>
        <dbReference type="Pfam" id="PF00465"/>
    </source>
</evidence>
<dbReference type="GO" id="GO:0004022">
    <property type="term" value="F:alcohol dehydrogenase (NAD+) activity"/>
    <property type="evidence" value="ECO:0007669"/>
    <property type="project" value="TreeGrafter"/>
</dbReference>
<dbReference type="PANTHER" id="PTHR11496">
    <property type="entry name" value="ALCOHOL DEHYDROGENASE"/>
    <property type="match status" value="1"/>
</dbReference>
<gene>
    <name evidence="5" type="ORF">FL622_07260</name>
</gene>
<dbReference type="PANTHER" id="PTHR11496:SF102">
    <property type="entry name" value="ALCOHOL DEHYDROGENASE 4"/>
    <property type="match status" value="1"/>
</dbReference>
<comment type="similarity">
    <text evidence="1">Belongs to the iron-containing alcohol dehydrogenase family.</text>
</comment>
<evidence type="ECO:0000256" key="2">
    <source>
        <dbReference type="ARBA" id="ARBA00023002"/>
    </source>
</evidence>
<dbReference type="InterPro" id="IPR056798">
    <property type="entry name" value="ADH_Fe_C"/>
</dbReference>
<dbReference type="RefSeq" id="WP_092057419.1">
    <property type="nucleotide sequence ID" value="NZ_FOJJ01000034.1"/>
</dbReference>